<gene>
    <name evidence="7" type="ordered locus">Hneap_0955</name>
</gene>
<dbReference type="HOGENOM" id="CLU_036005_2_0_6"/>
<evidence type="ECO:0000259" key="6">
    <source>
        <dbReference type="Pfam" id="PF02668"/>
    </source>
</evidence>
<dbReference type="KEGG" id="hna:Hneap_0955"/>
<dbReference type="PANTHER" id="PTHR43779:SF3">
    <property type="entry name" value="(3R)-3-[(CARBOXYMETHYL)AMINO]FATTY ACID OXYGENASE_DECARBOXYLASE"/>
    <property type="match status" value="1"/>
</dbReference>
<dbReference type="Proteomes" id="UP000009102">
    <property type="component" value="Chromosome"/>
</dbReference>
<evidence type="ECO:0000256" key="4">
    <source>
        <dbReference type="ARBA" id="ARBA00023002"/>
    </source>
</evidence>
<proteinExistence type="inferred from homology"/>
<evidence type="ECO:0000256" key="1">
    <source>
        <dbReference type="ARBA" id="ARBA00005896"/>
    </source>
</evidence>
<dbReference type="GO" id="GO:0016706">
    <property type="term" value="F:2-oxoglutarate-dependent dioxygenase activity"/>
    <property type="evidence" value="ECO:0007669"/>
    <property type="project" value="UniProtKB-ARBA"/>
</dbReference>
<evidence type="ECO:0000313" key="8">
    <source>
        <dbReference type="Proteomes" id="UP000009102"/>
    </source>
</evidence>
<keyword evidence="5" id="KW-0408">Iron</keyword>
<dbReference type="GO" id="GO:0046872">
    <property type="term" value="F:metal ion binding"/>
    <property type="evidence" value="ECO:0007669"/>
    <property type="project" value="UniProtKB-KW"/>
</dbReference>
<dbReference type="InterPro" id="IPR051178">
    <property type="entry name" value="TfdA_dioxygenase"/>
</dbReference>
<dbReference type="AlphaFoldDB" id="D0KZC0"/>
<keyword evidence="4" id="KW-0560">Oxidoreductase</keyword>
<reference evidence="7 8" key="1">
    <citation type="submission" date="2009-10" db="EMBL/GenBank/DDBJ databases">
        <title>Complete sequence of Halothiobacillus neapolitanus c2.</title>
        <authorList>
            <consortium name="US DOE Joint Genome Institute"/>
            <person name="Lucas S."/>
            <person name="Copeland A."/>
            <person name="Lapidus A."/>
            <person name="Glavina del Rio T."/>
            <person name="Tice H."/>
            <person name="Bruce D."/>
            <person name="Goodwin L."/>
            <person name="Pitluck S."/>
            <person name="Davenport K."/>
            <person name="Brettin T."/>
            <person name="Detter J.C."/>
            <person name="Han C."/>
            <person name="Tapia R."/>
            <person name="Larimer F."/>
            <person name="Land M."/>
            <person name="Hauser L."/>
            <person name="Kyrpides N."/>
            <person name="Mikhailova N."/>
            <person name="Kerfeld C."/>
            <person name="Cannon G."/>
            <person name="Heinhort S."/>
        </authorList>
    </citation>
    <scope>NUCLEOTIDE SEQUENCE [LARGE SCALE GENOMIC DNA]</scope>
    <source>
        <strain evidence="8">ATCC 23641 / c2</strain>
    </source>
</reference>
<sequence length="303" mass="34512">MKGLEMKNNVAVISRQVTEMTDDEIHNLKKIVFDSGIVVLKAQNATASDFVDFGRRIGELSPYYEEMYHHPNHKELFVSSNVQTDGKVIGVPRTGKFWHADYAFMAKPFAFTITYPQVVSSQERGTYFIDMASAYERLSPEMKRKIEGGVGTHSVRRYFKIRPTDVYRPISEILHEIDAKTPTVTHPLVVNHPVTGAKILYVSRGFTETISLKDDDLDADEVLKDLLVESGQSDDTFTHPDIRQININEGDIFLWDNRRYVHHAKHNDKVEPTKTYRLTAYDGLPFSAEIDFALDSVKEVGLV</sequence>
<protein>
    <submittedName>
        <fullName evidence="7">Taurine catabolism dioxygenase TauD/TfdA</fullName>
    </submittedName>
</protein>
<dbReference type="Gene3D" id="3.60.130.10">
    <property type="entry name" value="Clavaminate synthase-like"/>
    <property type="match status" value="1"/>
</dbReference>
<keyword evidence="8" id="KW-1185">Reference proteome</keyword>
<dbReference type="eggNOG" id="COG2175">
    <property type="taxonomic scope" value="Bacteria"/>
</dbReference>
<keyword evidence="2" id="KW-0479">Metal-binding</keyword>
<name>D0KZC0_HALNC</name>
<feature type="domain" description="TauD/TfdA-like" evidence="6">
    <location>
        <begin position="18"/>
        <end position="267"/>
    </location>
</feature>
<dbReference type="PANTHER" id="PTHR43779">
    <property type="entry name" value="DIOXYGENASE RV0097-RELATED"/>
    <property type="match status" value="1"/>
</dbReference>
<evidence type="ECO:0000256" key="5">
    <source>
        <dbReference type="ARBA" id="ARBA00023004"/>
    </source>
</evidence>
<dbReference type="STRING" id="555778.Hneap_0955"/>
<organism evidence="7 8">
    <name type="scientific">Halothiobacillus neapolitanus (strain ATCC 23641 / DSM 15147 / CIP 104769 / NCIMB 8539 / c2)</name>
    <name type="common">Thiobacillus neapolitanus</name>
    <dbReference type="NCBI Taxonomy" id="555778"/>
    <lineage>
        <taxon>Bacteria</taxon>
        <taxon>Pseudomonadati</taxon>
        <taxon>Pseudomonadota</taxon>
        <taxon>Gammaproteobacteria</taxon>
        <taxon>Chromatiales</taxon>
        <taxon>Halothiobacillaceae</taxon>
        <taxon>Halothiobacillus</taxon>
    </lineage>
</organism>
<evidence type="ECO:0000256" key="3">
    <source>
        <dbReference type="ARBA" id="ARBA00022964"/>
    </source>
</evidence>
<dbReference type="EMBL" id="CP001801">
    <property type="protein sequence ID" value="ACX95793.1"/>
    <property type="molecule type" value="Genomic_DNA"/>
</dbReference>
<evidence type="ECO:0000313" key="7">
    <source>
        <dbReference type="EMBL" id="ACX95793.1"/>
    </source>
</evidence>
<dbReference type="Pfam" id="PF02668">
    <property type="entry name" value="TauD"/>
    <property type="match status" value="1"/>
</dbReference>
<keyword evidence="3 7" id="KW-0223">Dioxygenase</keyword>
<dbReference type="InterPro" id="IPR042098">
    <property type="entry name" value="TauD-like_sf"/>
</dbReference>
<accession>D0KZC0</accession>
<dbReference type="InterPro" id="IPR003819">
    <property type="entry name" value="TauD/TfdA-like"/>
</dbReference>
<dbReference type="SUPFAM" id="SSF51197">
    <property type="entry name" value="Clavaminate synthase-like"/>
    <property type="match status" value="1"/>
</dbReference>
<evidence type="ECO:0000256" key="2">
    <source>
        <dbReference type="ARBA" id="ARBA00022723"/>
    </source>
</evidence>
<comment type="similarity">
    <text evidence="1">Belongs to the TfdA dioxygenase family.</text>
</comment>